<proteinExistence type="predicted"/>
<accession>A0ABQ4ZSS0</accession>
<comment type="caution">
    <text evidence="2">The sequence shown here is derived from an EMBL/GenBank/DDBJ whole genome shotgun (WGS) entry which is preliminary data.</text>
</comment>
<reference evidence="2" key="2">
    <citation type="submission" date="2022-01" db="EMBL/GenBank/DDBJ databases">
        <authorList>
            <person name="Yamashiro T."/>
            <person name="Shiraishi A."/>
            <person name="Satake H."/>
            <person name="Nakayama K."/>
        </authorList>
    </citation>
    <scope>NUCLEOTIDE SEQUENCE</scope>
</reference>
<gene>
    <name evidence="2" type="ORF">Tco_0800312</name>
</gene>
<keyword evidence="3" id="KW-1185">Reference proteome</keyword>
<protein>
    <submittedName>
        <fullName evidence="2">Uncharacterized protein</fullName>
    </submittedName>
</protein>
<dbReference type="Proteomes" id="UP001151760">
    <property type="component" value="Unassembled WGS sequence"/>
</dbReference>
<evidence type="ECO:0000313" key="2">
    <source>
        <dbReference type="EMBL" id="GJS93344.1"/>
    </source>
</evidence>
<dbReference type="EMBL" id="BQNB010011650">
    <property type="protein sequence ID" value="GJS93344.1"/>
    <property type="molecule type" value="Genomic_DNA"/>
</dbReference>
<sequence>MASSHNQAIVDAGSENHPPMLEKGSYVPWSSRFMTYIDGKKEYGKLLKDSIENGDFDYETQSFEIQGDTTNDDPTDNLTTERMPWKKQSLSTIHTNKPTVVTWTV</sequence>
<reference evidence="2" key="1">
    <citation type="journal article" date="2022" name="Int. J. Mol. Sci.">
        <title>Draft Genome of Tanacetum Coccineum: Genomic Comparison of Closely Related Tanacetum-Family Plants.</title>
        <authorList>
            <person name="Yamashiro T."/>
            <person name="Shiraishi A."/>
            <person name="Nakayama K."/>
            <person name="Satake H."/>
        </authorList>
    </citation>
    <scope>NUCLEOTIDE SEQUENCE</scope>
</reference>
<feature type="region of interest" description="Disordered" evidence="1">
    <location>
        <begin position="1"/>
        <end position="22"/>
    </location>
</feature>
<name>A0ABQ4ZSS0_9ASTR</name>
<evidence type="ECO:0000256" key="1">
    <source>
        <dbReference type="SAM" id="MobiDB-lite"/>
    </source>
</evidence>
<evidence type="ECO:0000313" key="3">
    <source>
        <dbReference type="Proteomes" id="UP001151760"/>
    </source>
</evidence>
<organism evidence="2 3">
    <name type="scientific">Tanacetum coccineum</name>
    <dbReference type="NCBI Taxonomy" id="301880"/>
    <lineage>
        <taxon>Eukaryota</taxon>
        <taxon>Viridiplantae</taxon>
        <taxon>Streptophyta</taxon>
        <taxon>Embryophyta</taxon>
        <taxon>Tracheophyta</taxon>
        <taxon>Spermatophyta</taxon>
        <taxon>Magnoliopsida</taxon>
        <taxon>eudicotyledons</taxon>
        <taxon>Gunneridae</taxon>
        <taxon>Pentapetalae</taxon>
        <taxon>asterids</taxon>
        <taxon>campanulids</taxon>
        <taxon>Asterales</taxon>
        <taxon>Asteraceae</taxon>
        <taxon>Asteroideae</taxon>
        <taxon>Anthemideae</taxon>
        <taxon>Anthemidinae</taxon>
        <taxon>Tanacetum</taxon>
    </lineage>
</organism>